<dbReference type="WBParaSite" id="nRc.2.0.1.t03767-RA">
    <property type="protein sequence ID" value="nRc.2.0.1.t03767-RA"/>
    <property type="gene ID" value="nRc.2.0.1.g03767"/>
</dbReference>
<keyword evidence="1" id="KW-1185">Reference proteome</keyword>
<sequence length="103" mass="11998">MPCHICWVPCCCPSRDQEVDMQINNGRLVAQINLHSNGAPKKFPVQLLEQCQEKRTILTENEKSQPKKSLPLQKICYHLKKTLFETNESPQSMPKWRSSFWQA</sequence>
<name>A0A915HQW8_ROMCU</name>
<organism evidence="1 2">
    <name type="scientific">Romanomermis culicivorax</name>
    <name type="common">Nematode worm</name>
    <dbReference type="NCBI Taxonomy" id="13658"/>
    <lineage>
        <taxon>Eukaryota</taxon>
        <taxon>Metazoa</taxon>
        <taxon>Ecdysozoa</taxon>
        <taxon>Nematoda</taxon>
        <taxon>Enoplea</taxon>
        <taxon>Dorylaimia</taxon>
        <taxon>Mermithida</taxon>
        <taxon>Mermithoidea</taxon>
        <taxon>Mermithidae</taxon>
        <taxon>Romanomermis</taxon>
    </lineage>
</organism>
<protein>
    <submittedName>
        <fullName evidence="2">Uncharacterized protein</fullName>
    </submittedName>
</protein>
<reference evidence="2" key="1">
    <citation type="submission" date="2022-11" db="UniProtKB">
        <authorList>
            <consortium name="WormBaseParasite"/>
        </authorList>
    </citation>
    <scope>IDENTIFICATION</scope>
</reference>
<evidence type="ECO:0000313" key="1">
    <source>
        <dbReference type="Proteomes" id="UP000887565"/>
    </source>
</evidence>
<evidence type="ECO:0000313" key="2">
    <source>
        <dbReference type="WBParaSite" id="nRc.2.0.1.t03767-RA"/>
    </source>
</evidence>
<accession>A0A915HQW8</accession>
<proteinExistence type="predicted"/>
<dbReference type="Proteomes" id="UP000887565">
    <property type="component" value="Unplaced"/>
</dbReference>
<dbReference type="AlphaFoldDB" id="A0A915HQW8"/>